<keyword evidence="10" id="KW-1185">Reference proteome</keyword>
<evidence type="ECO:0000256" key="3">
    <source>
        <dbReference type="ARBA" id="ARBA00022602"/>
    </source>
</evidence>
<reference evidence="9 10" key="1">
    <citation type="journal article" date="2020" name="Genome Biol. Evol.">
        <title>A new high-quality draft genome assembly of the Chinese cordyceps Ophiocordyceps sinensis.</title>
        <authorList>
            <person name="Shu R."/>
            <person name="Zhang J."/>
            <person name="Meng Q."/>
            <person name="Zhang H."/>
            <person name="Zhou G."/>
            <person name="Li M."/>
            <person name="Wu P."/>
            <person name="Zhao Y."/>
            <person name="Chen C."/>
            <person name="Qin Q."/>
        </authorList>
    </citation>
    <scope>NUCLEOTIDE SEQUENCE [LARGE SCALE GENOMIC DNA]</scope>
    <source>
        <strain evidence="9 10">IOZ07</strain>
    </source>
</reference>
<dbReference type="Pfam" id="PF00432">
    <property type="entry name" value="Prenyltrans"/>
    <property type="match status" value="1"/>
</dbReference>
<protein>
    <recommendedName>
        <fullName evidence="8">Prenyltransferase alpha-alpha toroid domain-containing protein</fullName>
    </recommendedName>
</protein>
<dbReference type="PANTHER" id="PTHR11774:SF4">
    <property type="entry name" value="GERANYLGERANYL TRANSFERASE TYPE-1 SUBUNIT BETA"/>
    <property type="match status" value="1"/>
</dbReference>
<evidence type="ECO:0000313" key="10">
    <source>
        <dbReference type="Proteomes" id="UP000557566"/>
    </source>
</evidence>
<dbReference type="Gene3D" id="1.50.10.20">
    <property type="match status" value="1"/>
</dbReference>
<dbReference type="OrthoDB" id="24893at2759"/>
<keyword evidence="5" id="KW-0479">Metal-binding</keyword>
<evidence type="ECO:0000256" key="4">
    <source>
        <dbReference type="ARBA" id="ARBA00022679"/>
    </source>
</evidence>
<keyword evidence="4" id="KW-0808">Transferase</keyword>
<comment type="similarity">
    <text evidence="2">Belongs to the protein prenyltransferase subunit beta family.</text>
</comment>
<dbReference type="GO" id="GO:0046872">
    <property type="term" value="F:metal ion binding"/>
    <property type="evidence" value="ECO:0007669"/>
    <property type="project" value="UniProtKB-KW"/>
</dbReference>
<dbReference type="GO" id="GO:0004662">
    <property type="term" value="F:CAAX-protein geranylgeranyltransferase activity"/>
    <property type="evidence" value="ECO:0007669"/>
    <property type="project" value="TreeGrafter"/>
</dbReference>
<dbReference type="InterPro" id="IPR001330">
    <property type="entry name" value="Prenyltrans"/>
</dbReference>
<sequence length="423" mass="45655">MSSATTASSLDTARHIKYWQRCHGTYLPSAYTANDSTRLTFGYFIVSALDLLSCPLSPKDRSGVRSWALSLQHPDGGFCGSATHALPGLDAPRGSANLAATFFALLLLAVAADSDAEARAAFAGVQRRNLLRWLSRLQREDGSFGQVLWDGEPQGGRDVRHSYLASGIRWMLRGAVEPADEAWVDDVDVDALVAHVRQGQTYDGGVAEASELESHAGYAYCGIAALHLLDRPPHSSTSPPRGAAITQGVSHRRALISFLAHRPFEYLASREEEDDGEEENFLVPEAGEPSSSTHCCHAGYNGRWNKKADTCYCWWVAGALTMLDGQDLIEAAPSRRYILDITQHPIGGFSKSVGGPPDVFHSYLGLGALALLGEPGLKEFDVGLCCSRDTARKVGLARDALLEATRALKTSGFDGDGFWESLA</sequence>
<evidence type="ECO:0000256" key="2">
    <source>
        <dbReference type="ARBA" id="ARBA00010497"/>
    </source>
</evidence>
<dbReference type="InterPro" id="IPR008930">
    <property type="entry name" value="Terpenoid_cyclase/PrenylTrfase"/>
</dbReference>
<feature type="domain" description="Prenyltransferase alpha-alpha toroid" evidence="8">
    <location>
        <begin position="10"/>
        <end position="385"/>
    </location>
</feature>
<name>A0A8H4V6A9_9HYPO</name>
<comment type="cofactor">
    <cofactor evidence="1">
        <name>Zn(2+)</name>
        <dbReference type="ChEBI" id="CHEBI:29105"/>
    </cofactor>
</comment>
<accession>A0A8H4V6A9</accession>
<dbReference type="EMBL" id="JAAVMX010000005">
    <property type="protein sequence ID" value="KAF4509301.1"/>
    <property type="molecule type" value="Genomic_DNA"/>
</dbReference>
<keyword evidence="3" id="KW-0637">Prenyltransferase</keyword>
<evidence type="ECO:0000259" key="8">
    <source>
        <dbReference type="Pfam" id="PF00432"/>
    </source>
</evidence>
<evidence type="ECO:0000313" key="9">
    <source>
        <dbReference type="EMBL" id="KAF4509301.1"/>
    </source>
</evidence>
<keyword evidence="7" id="KW-0862">Zinc</keyword>
<dbReference type="GO" id="GO:0005953">
    <property type="term" value="C:CAAX-protein geranylgeranyltransferase complex"/>
    <property type="evidence" value="ECO:0007669"/>
    <property type="project" value="TreeGrafter"/>
</dbReference>
<proteinExistence type="inferred from homology"/>
<keyword evidence="6" id="KW-0677">Repeat</keyword>
<evidence type="ECO:0000256" key="7">
    <source>
        <dbReference type="ARBA" id="ARBA00022833"/>
    </source>
</evidence>
<organism evidence="9 10">
    <name type="scientific">Ophiocordyceps sinensis</name>
    <dbReference type="NCBI Taxonomy" id="72228"/>
    <lineage>
        <taxon>Eukaryota</taxon>
        <taxon>Fungi</taxon>
        <taxon>Dikarya</taxon>
        <taxon>Ascomycota</taxon>
        <taxon>Pezizomycotina</taxon>
        <taxon>Sordariomycetes</taxon>
        <taxon>Hypocreomycetidae</taxon>
        <taxon>Hypocreales</taxon>
        <taxon>Ophiocordycipitaceae</taxon>
        <taxon>Ophiocordyceps</taxon>
    </lineage>
</organism>
<gene>
    <name evidence="9" type="ORF">G6O67_005567</name>
</gene>
<dbReference type="SUPFAM" id="SSF48239">
    <property type="entry name" value="Terpenoid cyclases/Protein prenyltransferases"/>
    <property type="match status" value="1"/>
</dbReference>
<evidence type="ECO:0000256" key="6">
    <source>
        <dbReference type="ARBA" id="ARBA00022737"/>
    </source>
</evidence>
<evidence type="ECO:0000256" key="5">
    <source>
        <dbReference type="ARBA" id="ARBA00022723"/>
    </source>
</evidence>
<dbReference type="AlphaFoldDB" id="A0A8H4V6A9"/>
<dbReference type="InterPro" id="IPR045089">
    <property type="entry name" value="PGGT1B-like"/>
</dbReference>
<comment type="caution">
    <text evidence="9">The sequence shown here is derived from an EMBL/GenBank/DDBJ whole genome shotgun (WGS) entry which is preliminary data.</text>
</comment>
<dbReference type="PANTHER" id="PTHR11774">
    <property type="entry name" value="GERANYLGERANYL TRANSFERASE TYPE BETA SUBUNIT"/>
    <property type="match status" value="1"/>
</dbReference>
<evidence type="ECO:0000256" key="1">
    <source>
        <dbReference type="ARBA" id="ARBA00001947"/>
    </source>
</evidence>
<dbReference type="Proteomes" id="UP000557566">
    <property type="component" value="Unassembled WGS sequence"/>
</dbReference>